<dbReference type="Gramene" id="ERN08313">
    <property type="protein sequence ID" value="ERN08313"/>
    <property type="gene ID" value="AMTR_s00156p00065950"/>
</dbReference>
<dbReference type="AlphaFoldDB" id="W1PJX8"/>
<dbReference type="Proteomes" id="UP000017836">
    <property type="component" value="Unassembled WGS sequence"/>
</dbReference>
<evidence type="ECO:0000313" key="2">
    <source>
        <dbReference type="EMBL" id="ERN08313.1"/>
    </source>
</evidence>
<protein>
    <submittedName>
        <fullName evidence="2">Uncharacterized protein</fullName>
    </submittedName>
</protein>
<feature type="region of interest" description="Disordered" evidence="1">
    <location>
        <begin position="112"/>
        <end position="142"/>
    </location>
</feature>
<feature type="compositionally biased region" description="Basic and acidic residues" evidence="1">
    <location>
        <begin position="112"/>
        <end position="122"/>
    </location>
</feature>
<reference evidence="3" key="1">
    <citation type="journal article" date="2013" name="Science">
        <title>The Amborella genome and the evolution of flowering plants.</title>
        <authorList>
            <consortium name="Amborella Genome Project"/>
        </authorList>
    </citation>
    <scope>NUCLEOTIDE SEQUENCE [LARGE SCALE GENOMIC DNA]</scope>
</reference>
<gene>
    <name evidence="2" type="ORF">AMTR_s00156p00065950</name>
</gene>
<evidence type="ECO:0000256" key="1">
    <source>
        <dbReference type="SAM" id="MobiDB-lite"/>
    </source>
</evidence>
<evidence type="ECO:0000313" key="3">
    <source>
        <dbReference type="Proteomes" id="UP000017836"/>
    </source>
</evidence>
<name>W1PJX8_AMBTC</name>
<dbReference type="EMBL" id="KI393527">
    <property type="protein sequence ID" value="ERN08313.1"/>
    <property type="molecule type" value="Genomic_DNA"/>
</dbReference>
<proteinExistence type="predicted"/>
<accession>W1PJX8</accession>
<keyword evidence="3" id="KW-1185">Reference proteome</keyword>
<sequence>MLPKWSHLLPLDLCLNPLEVDPMAIILVESDDDAVPIESMDSLDVQPVVEPPLMLPDVEDINQSMVEEEKLEESNVGRMFNDMGTNFEVPLGVIYNELKEKKKAIKEAEASKNRALMDDSGPHKTPARNGGKTKAKGVTKPFRSSIRQASRGISRGRIPVTSVAAVDEIALGPFDSLRVDDLGRSLALHGSL</sequence>
<organism evidence="2 3">
    <name type="scientific">Amborella trichopoda</name>
    <dbReference type="NCBI Taxonomy" id="13333"/>
    <lineage>
        <taxon>Eukaryota</taxon>
        <taxon>Viridiplantae</taxon>
        <taxon>Streptophyta</taxon>
        <taxon>Embryophyta</taxon>
        <taxon>Tracheophyta</taxon>
        <taxon>Spermatophyta</taxon>
        <taxon>Magnoliopsida</taxon>
        <taxon>Amborellales</taxon>
        <taxon>Amborellaceae</taxon>
        <taxon>Amborella</taxon>
    </lineage>
</organism>
<dbReference type="HOGENOM" id="CLU_1416927_0_0_1"/>